<dbReference type="InterPro" id="IPR036638">
    <property type="entry name" value="HLH_DNA-bd_sf"/>
</dbReference>
<reference evidence="8" key="1">
    <citation type="submission" date="2020-06" db="EMBL/GenBank/DDBJ databases">
        <authorList>
            <person name="Ji K."/>
            <person name="Li J."/>
        </authorList>
    </citation>
    <scope>NUCLEOTIDE SEQUENCE</scope>
    <source>
        <strain evidence="8">JKM2019</strain>
        <tissue evidence="8">Whole body</tissue>
    </source>
</reference>
<accession>A0A9D4P7I2</accession>
<evidence type="ECO:0000256" key="4">
    <source>
        <dbReference type="ARBA" id="ARBA00023163"/>
    </source>
</evidence>
<evidence type="ECO:0000259" key="7">
    <source>
        <dbReference type="PROSITE" id="PS50888"/>
    </source>
</evidence>
<feature type="compositionally biased region" description="Basic and acidic residues" evidence="6">
    <location>
        <begin position="79"/>
        <end position="88"/>
    </location>
</feature>
<organism evidence="8">
    <name type="scientific">Dermatophagoides farinae</name>
    <name type="common">American house dust mite</name>
    <dbReference type="NCBI Taxonomy" id="6954"/>
    <lineage>
        <taxon>Eukaryota</taxon>
        <taxon>Metazoa</taxon>
        <taxon>Ecdysozoa</taxon>
        <taxon>Arthropoda</taxon>
        <taxon>Chelicerata</taxon>
        <taxon>Arachnida</taxon>
        <taxon>Acari</taxon>
        <taxon>Acariformes</taxon>
        <taxon>Sarcoptiformes</taxon>
        <taxon>Astigmata</taxon>
        <taxon>Psoroptidia</taxon>
        <taxon>Analgoidea</taxon>
        <taxon>Pyroglyphidae</taxon>
        <taxon>Dermatophagoidinae</taxon>
        <taxon>Dermatophagoides</taxon>
    </lineage>
</organism>
<name>A0A9D4P7I2_DERFA</name>
<evidence type="ECO:0000256" key="5">
    <source>
        <dbReference type="ARBA" id="ARBA00023242"/>
    </source>
</evidence>
<feature type="region of interest" description="Disordered" evidence="6">
    <location>
        <begin position="66"/>
        <end position="104"/>
    </location>
</feature>
<dbReference type="SMART" id="SM00353">
    <property type="entry name" value="HLH"/>
    <property type="match status" value="1"/>
</dbReference>
<dbReference type="Gene3D" id="4.10.280.10">
    <property type="entry name" value="Helix-loop-helix DNA-binding domain"/>
    <property type="match status" value="1"/>
</dbReference>
<evidence type="ECO:0000256" key="3">
    <source>
        <dbReference type="ARBA" id="ARBA00023125"/>
    </source>
</evidence>
<comment type="caution">
    <text evidence="8">The sequence shown here is derived from an EMBL/GenBank/DDBJ whole genome shotgun (WGS) entry which is preliminary data.</text>
</comment>
<dbReference type="InterPro" id="IPR050283">
    <property type="entry name" value="E-box_TF_Regulators"/>
</dbReference>
<keyword evidence="3" id="KW-0238">DNA-binding</keyword>
<evidence type="ECO:0000256" key="6">
    <source>
        <dbReference type="SAM" id="MobiDB-lite"/>
    </source>
</evidence>
<feature type="compositionally biased region" description="Low complexity" evidence="6">
    <location>
        <begin position="93"/>
        <end position="104"/>
    </location>
</feature>
<evidence type="ECO:0000313" key="8">
    <source>
        <dbReference type="EMBL" id="KAH7645376.1"/>
    </source>
</evidence>
<dbReference type="SUPFAM" id="SSF47459">
    <property type="entry name" value="HLH, helix-loop-helix DNA-binding domain"/>
    <property type="match status" value="1"/>
</dbReference>
<feature type="domain" description="BHLH" evidence="7">
    <location>
        <begin position="200"/>
        <end position="252"/>
    </location>
</feature>
<keyword evidence="4" id="KW-0804">Transcription</keyword>
<dbReference type="GO" id="GO:0005634">
    <property type="term" value="C:nucleus"/>
    <property type="evidence" value="ECO:0007669"/>
    <property type="project" value="UniProtKB-SubCell"/>
</dbReference>
<evidence type="ECO:0000256" key="2">
    <source>
        <dbReference type="ARBA" id="ARBA00023015"/>
    </source>
</evidence>
<dbReference type="FunFam" id="4.10.280.10:FF:000010">
    <property type="entry name" value="Scleraxis bHLH transcription factor"/>
    <property type="match status" value="1"/>
</dbReference>
<reference evidence="8" key="2">
    <citation type="journal article" date="2021" name="World Allergy Organ. J.">
        <title>Chromosome-level assembly of Dermatophagoides farinae genome and transcriptome reveals two novel allergens Der f 37 and Der f 39.</title>
        <authorList>
            <person name="Chen J."/>
            <person name="Cai Z."/>
            <person name="Fan D."/>
            <person name="Hu J."/>
            <person name="Hou Y."/>
            <person name="He Y."/>
            <person name="Zhang Z."/>
            <person name="Zhao Z."/>
            <person name="Gao P."/>
            <person name="Hu W."/>
            <person name="Sun J."/>
            <person name="Li J."/>
            <person name="Ji K."/>
        </authorList>
    </citation>
    <scope>NUCLEOTIDE SEQUENCE</scope>
    <source>
        <strain evidence="8">JKM2019</strain>
    </source>
</reference>
<dbReference type="Pfam" id="PF00010">
    <property type="entry name" value="HLH"/>
    <property type="match status" value="1"/>
</dbReference>
<dbReference type="InterPro" id="IPR011598">
    <property type="entry name" value="bHLH_dom"/>
</dbReference>
<dbReference type="GO" id="GO:0032502">
    <property type="term" value="P:developmental process"/>
    <property type="evidence" value="ECO:0007669"/>
    <property type="project" value="TreeGrafter"/>
</dbReference>
<dbReference type="PROSITE" id="PS50888">
    <property type="entry name" value="BHLH"/>
    <property type="match status" value="1"/>
</dbReference>
<proteinExistence type="predicted"/>
<evidence type="ECO:0000256" key="1">
    <source>
        <dbReference type="ARBA" id="ARBA00004123"/>
    </source>
</evidence>
<sequence length="302" mass="34072">METTNNFISNTICMEPMMTNNNDNNNFDSPPTATTTSSTSSYCYLENKHNARPQQTMKWSTTTASLMENDNDDDENEDCSSRKNHDQRLAALTTTTTTTPTGTKTEAITGIDSEKFNYYPHITDKMSDDDVNNKNHCCSFEQSNSMEISDHCCKQTTNNDDHVDDTVICGDDGIGVVGDDENYITITRTTSNGQIIKVVTKRRSANKKERRRTQSINSAFSNLRDCIPNVPADTKLSKIKTLRLATSYISYLMKILDSPYENCTKLLTEGFRADLTNAKRSTQQNRIETQNVSKFFQQSIND</sequence>
<dbReference type="PANTHER" id="PTHR23349">
    <property type="entry name" value="BASIC HELIX-LOOP-HELIX TRANSCRIPTION FACTOR, TWIST"/>
    <property type="match status" value="1"/>
</dbReference>
<dbReference type="GO" id="GO:0046983">
    <property type="term" value="F:protein dimerization activity"/>
    <property type="evidence" value="ECO:0007669"/>
    <property type="project" value="InterPro"/>
</dbReference>
<gene>
    <name evidence="8" type="ORF">HUG17_0914</name>
</gene>
<protein>
    <submittedName>
        <fullName evidence="8">Basic helix-loop-helix transcription factor-like protein 1</fullName>
    </submittedName>
</protein>
<dbReference type="EMBL" id="SDOV01000001">
    <property type="protein sequence ID" value="KAH7645376.1"/>
    <property type="molecule type" value="Genomic_DNA"/>
</dbReference>
<dbReference type="Proteomes" id="UP000828236">
    <property type="component" value="Unassembled WGS sequence"/>
</dbReference>
<dbReference type="GO" id="GO:0000977">
    <property type="term" value="F:RNA polymerase II transcription regulatory region sequence-specific DNA binding"/>
    <property type="evidence" value="ECO:0007669"/>
    <property type="project" value="TreeGrafter"/>
</dbReference>
<dbReference type="AlphaFoldDB" id="A0A9D4P7I2"/>
<dbReference type="CDD" id="cd11466">
    <property type="entry name" value="bHLH_TS_HAND"/>
    <property type="match status" value="1"/>
</dbReference>
<keyword evidence="5" id="KW-0539">Nucleus</keyword>
<comment type="subcellular location">
    <subcellularLocation>
        <location evidence="1">Nucleus</location>
    </subcellularLocation>
</comment>
<dbReference type="GO" id="GO:0000981">
    <property type="term" value="F:DNA-binding transcription factor activity, RNA polymerase II-specific"/>
    <property type="evidence" value="ECO:0007669"/>
    <property type="project" value="TreeGrafter"/>
</dbReference>
<keyword evidence="2" id="KW-0805">Transcription regulation</keyword>
<feature type="compositionally biased region" description="Acidic residues" evidence="6">
    <location>
        <begin position="69"/>
        <end position="78"/>
    </location>
</feature>
<dbReference type="PANTHER" id="PTHR23349:SF68">
    <property type="entry name" value="FI14601P"/>
    <property type="match status" value="1"/>
</dbReference>
<feature type="region of interest" description="Disordered" evidence="6">
    <location>
        <begin position="20"/>
        <end position="39"/>
    </location>
</feature>